<sequence>AVLSGFSAFGTNHPTRRAGALMNGCSEPVLGATISHWGFRLEFIASNIRIGRKFSGLVE</sequence>
<name>A0ACA9NXI2_9GLOM</name>
<feature type="non-terminal residue" evidence="1">
    <location>
        <position position="59"/>
    </location>
</feature>
<evidence type="ECO:0000313" key="2">
    <source>
        <dbReference type="Proteomes" id="UP000789860"/>
    </source>
</evidence>
<accession>A0ACA9NXI2</accession>
<protein>
    <submittedName>
        <fullName evidence="1">7168_t:CDS:1</fullName>
    </submittedName>
</protein>
<proteinExistence type="predicted"/>
<dbReference type="EMBL" id="CAJVPM010032329">
    <property type="protein sequence ID" value="CAG8682295.1"/>
    <property type="molecule type" value="Genomic_DNA"/>
</dbReference>
<dbReference type="Proteomes" id="UP000789860">
    <property type="component" value="Unassembled WGS sequence"/>
</dbReference>
<feature type="non-terminal residue" evidence="1">
    <location>
        <position position="1"/>
    </location>
</feature>
<organism evidence="1 2">
    <name type="scientific">Scutellospora calospora</name>
    <dbReference type="NCBI Taxonomy" id="85575"/>
    <lineage>
        <taxon>Eukaryota</taxon>
        <taxon>Fungi</taxon>
        <taxon>Fungi incertae sedis</taxon>
        <taxon>Mucoromycota</taxon>
        <taxon>Glomeromycotina</taxon>
        <taxon>Glomeromycetes</taxon>
        <taxon>Diversisporales</taxon>
        <taxon>Gigasporaceae</taxon>
        <taxon>Scutellospora</taxon>
    </lineage>
</organism>
<comment type="caution">
    <text evidence="1">The sequence shown here is derived from an EMBL/GenBank/DDBJ whole genome shotgun (WGS) entry which is preliminary data.</text>
</comment>
<evidence type="ECO:0000313" key="1">
    <source>
        <dbReference type="EMBL" id="CAG8682295.1"/>
    </source>
</evidence>
<reference evidence="1" key="1">
    <citation type="submission" date="2021-06" db="EMBL/GenBank/DDBJ databases">
        <authorList>
            <person name="Kallberg Y."/>
            <person name="Tangrot J."/>
            <person name="Rosling A."/>
        </authorList>
    </citation>
    <scope>NUCLEOTIDE SEQUENCE</scope>
    <source>
        <strain evidence="1">AU212A</strain>
    </source>
</reference>
<keyword evidence="2" id="KW-1185">Reference proteome</keyword>
<gene>
    <name evidence="1" type="ORF">SCALOS_LOCUS9783</name>
</gene>